<dbReference type="EMBL" id="MU842854">
    <property type="protein sequence ID" value="KAK2030226.1"/>
    <property type="molecule type" value="Genomic_DNA"/>
</dbReference>
<feature type="transmembrane region" description="Helical" evidence="1">
    <location>
        <begin position="21"/>
        <end position="42"/>
    </location>
</feature>
<protein>
    <submittedName>
        <fullName evidence="2">Uncharacterized protein</fullName>
    </submittedName>
</protein>
<dbReference type="Proteomes" id="UP001232148">
    <property type="component" value="Unassembled WGS sequence"/>
</dbReference>
<keyword evidence="1" id="KW-0472">Membrane</keyword>
<gene>
    <name evidence="2" type="ORF">LX32DRAFT_638429</name>
</gene>
<dbReference type="AlphaFoldDB" id="A0AAD9HJD9"/>
<proteinExistence type="predicted"/>
<evidence type="ECO:0000256" key="1">
    <source>
        <dbReference type="SAM" id="Phobius"/>
    </source>
</evidence>
<evidence type="ECO:0000313" key="2">
    <source>
        <dbReference type="EMBL" id="KAK2030226.1"/>
    </source>
</evidence>
<organism evidence="2 3">
    <name type="scientific">Colletotrichum zoysiae</name>
    <dbReference type="NCBI Taxonomy" id="1216348"/>
    <lineage>
        <taxon>Eukaryota</taxon>
        <taxon>Fungi</taxon>
        <taxon>Dikarya</taxon>
        <taxon>Ascomycota</taxon>
        <taxon>Pezizomycotina</taxon>
        <taxon>Sordariomycetes</taxon>
        <taxon>Hypocreomycetidae</taxon>
        <taxon>Glomerellales</taxon>
        <taxon>Glomerellaceae</taxon>
        <taxon>Colletotrichum</taxon>
        <taxon>Colletotrichum graminicola species complex</taxon>
    </lineage>
</organism>
<sequence>MSRLSQRDIRRLRGIDRLVALLGSETSALVVQFVVVVLHGHLEAKLIVPGQGNER</sequence>
<keyword evidence="1" id="KW-1133">Transmembrane helix</keyword>
<reference evidence="2" key="1">
    <citation type="submission" date="2021-06" db="EMBL/GenBank/DDBJ databases">
        <title>Comparative genomics, transcriptomics and evolutionary studies reveal genomic signatures of adaptation to plant cell wall in hemibiotrophic fungi.</title>
        <authorList>
            <consortium name="DOE Joint Genome Institute"/>
            <person name="Baroncelli R."/>
            <person name="Diaz J.F."/>
            <person name="Benocci T."/>
            <person name="Peng M."/>
            <person name="Battaglia E."/>
            <person name="Haridas S."/>
            <person name="Andreopoulos W."/>
            <person name="Labutti K."/>
            <person name="Pangilinan J."/>
            <person name="Floch G.L."/>
            <person name="Makela M.R."/>
            <person name="Henrissat B."/>
            <person name="Grigoriev I.V."/>
            <person name="Crouch J.A."/>
            <person name="De Vries R.P."/>
            <person name="Sukno S.A."/>
            <person name="Thon M.R."/>
        </authorList>
    </citation>
    <scope>NUCLEOTIDE SEQUENCE</scope>
    <source>
        <strain evidence="2">MAFF235873</strain>
    </source>
</reference>
<comment type="caution">
    <text evidence="2">The sequence shown here is derived from an EMBL/GenBank/DDBJ whole genome shotgun (WGS) entry which is preliminary data.</text>
</comment>
<evidence type="ECO:0000313" key="3">
    <source>
        <dbReference type="Proteomes" id="UP001232148"/>
    </source>
</evidence>
<accession>A0AAD9HJD9</accession>
<keyword evidence="1" id="KW-0812">Transmembrane</keyword>
<name>A0AAD9HJD9_9PEZI</name>
<keyword evidence="3" id="KW-1185">Reference proteome</keyword>